<dbReference type="InterPro" id="IPR016040">
    <property type="entry name" value="NAD(P)-bd_dom"/>
</dbReference>
<dbReference type="EMBL" id="JBHMCA010000042">
    <property type="protein sequence ID" value="MFB9445576.1"/>
    <property type="molecule type" value="Genomic_DNA"/>
</dbReference>
<reference evidence="2 3" key="1">
    <citation type="submission" date="2024-09" db="EMBL/GenBank/DDBJ databases">
        <authorList>
            <person name="Sun Q."/>
            <person name="Mori K."/>
        </authorList>
    </citation>
    <scope>NUCLEOTIDE SEQUENCE [LARGE SCALE GENOMIC DNA]</scope>
    <source>
        <strain evidence="2 3">JCM 3307</strain>
    </source>
</reference>
<proteinExistence type="predicted"/>
<accession>A0ABV5M9M5</accession>
<comment type="caution">
    <text evidence="2">The sequence shown here is derived from an EMBL/GenBank/DDBJ whole genome shotgun (WGS) entry which is preliminary data.</text>
</comment>
<sequence length="215" mass="23814">MSAVVVFGAGGRTGRLIVDRALAEGYHVTAALRRPDTLSDLDRHWAASRRLSLATVDVRDAQAVRAVLPGHEAAVSAIASRGRHPHGLFSEGTRTIIDALNGSEVRRFVAVSSRGVNFRDPFLPLLYRRVVRPLLLRDVYADMQAMEALVRATRLDWTLVRPPRLIDAPARGTYRVEDGHNPRGGWTLARADLAAFVVEQINAREWVHRAPTLAY</sequence>
<evidence type="ECO:0000313" key="3">
    <source>
        <dbReference type="Proteomes" id="UP001589608"/>
    </source>
</evidence>
<protein>
    <submittedName>
        <fullName evidence="2">NAD(P)-dependent oxidoreductase</fullName>
    </submittedName>
</protein>
<keyword evidence="3" id="KW-1185">Reference proteome</keyword>
<gene>
    <name evidence="2" type="ORF">ACFFTR_21065</name>
</gene>
<dbReference type="Gene3D" id="3.40.50.720">
    <property type="entry name" value="NAD(P)-binding Rossmann-like Domain"/>
    <property type="match status" value="1"/>
</dbReference>
<dbReference type="Proteomes" id="UP001589608">
    <property type="component" value="Unassembled WGS sequence"/>
</dbReference>
<dbReference type="InterPro" id="IPR051606">
    <property type="entry name" value="Polyketide_Oxido-like"/>
</dbReference>
<dbReference type="SUPFAM" id="SSF51735">
    <property type="entry name" value="NAD(P)-binding Rossmann-fold domains"/>
    <property type="match status" value="1"/>
</dbReference>
<name>A0ABV5M9M5_9ACTN</name>
<dbReference type="InterPro" id="IPR036291">
    <property type="entry name" value="NAD(P)-bd_dom_sf"/>
</dbReference>
<feature type="domain" description="NAD(P)-binding" evidence="1">
    <location>
        <begin position="8"/>
        <end position="202"/>
    </location>
</feature>
<dbReference type="PANTHER" id="PTHR43355">
    <property type="entry name" value="FLAVIN REDUCTASE (NADPH)"/>
    <property type="match status" value="1"/>
</dbReference>
<dbReference type="PANTHER" id="PTHR43355:SF2">
    <property type="entry name" value="FLAVIN REDUCTASE (NADPH)"/>
    <property type="match status" value="1"/>
</dbReference>
<evidence type="ECO:0000259" key="1">
    <source>
        <dbReference type="Pfam" id="PF13460"/>
    </source>
</evidence>
<organism evidence="2 3">
    <name type="scientific">Dactylosporangium vinaceum</name>
    <dbReference type="NCBI Taxonomy" id="53362"/>
    <lineage>
        <taxon>Bacteria</taxon>
        <taxon>Bacillati</taxon>
        <taxon>Actinomycetota</taxon>
        <taxon>Actinomycetes</taxon>
        <taxon>Micromonosporales</taxon>
        <taxon>Micromonosporaceae</taxon>
        <taxon>Dactylosporangium</taxon>
    </lineage>
</organism>
<evidence type="ECO:0000313" key="2">
    <source>
        <dbReference type="EMBL" id="MFB9445576.1"/>
    </source>
</evidence>
<dbReference type="Pfam" id="PF13460">
    <property type="entry name" value="NAD_binding_10"/>
    <property type="match status" value="1"/>
</dbReference>
<dbReference type="RefSeq" id="WP_223103922.1">
    <property type="nucleotide sequence ID" value="NZ_CP061913.1"/>
</dbReference>